<dbReference type="EMBL" id="VFML01000001">
    <property type="protein sequence ID" value="TQJ04292.1"/>
    <property type="molecule type" value="Genomic_DNA"/>
</dbReference>
<dbReference type="InterPro" id="IPR052164">
    <property type="entry name" value="Anthracycline_SecMetBiosynth"/>
</dbReference>
<dbReference type="SUPFAM" id="SSF54593">
    <property type="entry name" value="Glyoxalase/Bleomycin resistance protein/Dihydroxybiphenyl dioxygenase"/>
    <property type="match status" value="2"/>
</dbReference>
<dbReference type="InterPro" id="IPR041581">
    <property type="entry name" value="Glyoxalase_6"/>
</dbReference>
<dbReference type="Pfam" id="PF18029">
    <property type="entry name" value="Glyoxalase_6"/>
    <property type="match status" value="2"/>
</dbReference>
<dbReference type="PANTHER" id="PTHR33993:SF14">
    <property type="entry name" value="GB|AAF24581.1"/>
    <property type="match status" value="1"/>
</dbReference>
<dbReference type="PANTHER" id="PTHR33993">
    <property type="entry name" value="GLYOXALASE-RELATED"/>
    <property type="match status" value="1"/>
</dbReference>
<dbReference type="InterPro" id="IPR037523">
    <property type="entry name" value="VOC_core"/>
</dbReference>
<evidence type="ECO:0000259" key="1">
    <source>
        <dbReference type="PROSITE" id="PS51819"/>
    </source>
</evidence>
<protein>
    <recommendedName>
        <fullName evidence="1">VOC domain-containing protein</fullName>
    </recommendedName>
</protein>
<dbReference type="Gene3D" id="3.10.180.10">
    <property type="entry name" value="2,3-Dihydroxybiphenyl 1,2-Dioxygenase, domain 1"/>
    <property type="match status" value="2"/>
</dbReference>
<dbReference type="AlphaFoldDB" id="A0A542DMG8"/>
<evidence type="ECO:0000313" key="2">
    <source>
        <dbReference type="EMBL" id="TQJ04292.1"/>
    </source>
</evidence>
<reference evidence="2 3" key="1">
    <citation type="submission" date="2019-06" db="EMBL/GenBank/DDBJ databases">
        <title>Sequencing the genomes of 1000 actinobacteria strains.</title>
        <authorList>
            <person name="Klenk H.-P."/>
        </authorList>
    </citation>
    <scope>NUCLEOTIDE SEQUENCE [LARGE SCALE GENOMIC DNA]</scope>
    <source>
        <strain evidence="2 3">DSM 45679</strain>
    </source>
</reference>
<feature type="domain" description="VOC" evidence="1">
    <location>
        <begin position="127"/>
        <end position="237"/>
    </location>
</feature>
<evidence type="ECO:0000313" key="3">
    <source>
        <dbReference type="Proteomes" id="UP000320876"/>
    </source>
</evidence>
<dbReference type="OrthoDB" id="9793039at2"/>
<dbReference type="PROSITE" id="PS51819">
    <property type="entry name" value="VOC"/>
    <property type="match status" value="2"/>
</dbReference>
<sequence>MPEGYFVAHELRVSDVAAGAAFYGDLFGWTAIATPTGRQLRADHTPLGGVSQVKDGVPPHWSSCVAVTDVPAAVGTATAHGATVTTPGGRPVRVPGQGWLAPILDPARGFFLIAEPAAGVPAGTPGTFARHRLHATDPSAAAAFYQAVLPWQVHGGTGEVTHTFRLPGGAPVAEVVQADGPAQYWLPYVLVADLDAACALAAELGAAVHDDRGAAPTGGGSCVIVDPQGAELGLCAEPRR</sequence>
<dbReference type="RefSeq" id="WP_141999987.1">
    <property type="nucleotide sequence ID" value="NZ_VFML01000001.1"/>
</dbReference>
<keyword evidence="3" id="KW-1185">Reference proteome</keyword>
<organism evidence="2 3">
    <name type="scientific">Amycolatopsis cihanbeyliensis</name>
    <dbReference type="NCBI Taxonomy" id="1128664"/>
    <lineage>
        <taxon>Bacteria</taxon>
        <taxon>Bacillati</taxon>
        <taxon>Actinomycetota</taxon>
        <taxon>Actinomycetes</taxon>
        <taxon>Pseudonocardiales</taxon>
        <taxon>Pseudonocardiaceae</taxon>
        <taxon>Amycolatopsis</taxon>
    </lineage>
</organism>
<dbReference type="Proteomes" id="UP000320876">
    <property type="component" value="Unassembled WGS sequence"/>
</dbReference>
<comment type="caution">
    <text evidence="2">The sequence shown here is derived from an EMBL/GenBank/DDBJ whole genome shotgun (WGS) entry which is preliminary data.</text>
</comment>
<accession>A0A542DMG8</accession>
<feature type="domain" description="VOC" evidence="1">
    <location>
        <begin position="2"/>
        <end position="116"/>
    </location>
</feature>
<dbReference type="InterPro" id="IPR029068">
    <property type="entry name" value="Glyas_Bleomycin-R_OHBP_Dase"/>
</dbReference>
<gene>
    <name evidence="2" type="ORF">FB471_4078</name>
</gene>
<proteinExistence type="predicted"/>
<name>A0A542DMG8_AMYCI</name>